<dbReference type="PANTHER" id="PTHR34219">
    <property type="entry name" value="IRON-REGULATED INNER MEMBRANE PROTEIN-RELATED"/>
    <property type="match status" value="1"/>
</dbReference>
<dbReference type="AlphaFoldDB" id="A0A8J3BE54"/>
<name>A0A8J3BE54_9ACTN</name>
<dbReference type="Pfam" id="PF03929">
    <property type="entry name" value="PepSY_TM"/>
    <property type="match status" value="1"/>
</dbReference>
<comment type="caution">
    <text evidence="3">The sequence shown here is derived from an EMBL/GenBank/DDBJ whole genome shotgun (WGS) entry which is preliminary data.</text>
</comment>
<evidence type="ECO:0000256" key="2">
    <source>
        <dbReference type="SAM" id="Phobius"/>
    </source>
</evidence>
<organism evidence="3 4">
    <name type="scientific">Pilimelia anulata</name>
    <dbReference type="NCBI Taxonomy" id="53371"/>
    <lineage>
        <taxon>Bacteria</taxon>
        <taxon>Bacillati</taxon>
        <taxon>Actinomycetota</taxon>
        <taxon>Actinomycetes</taxon>
        <taxon>Micromonosporales</taxon>
        <taxon>Micromonosporaceae</taxon>
        <taxon>Pilimelia</taxon>
    </lineage>
</organism>
<gene>
    <name evidence="3" type="ORF">GCM10010123_42560</name>
</gene>
<keyword evidence="2" id="KW-0812">Transmembrane</keyword>
<feature type="transmembrane region" description="Helical" evidence="2">
    <location>
        <begin position="381"/>
        <end position="402"/>
    </location>
</feature>
<protein>
    <submittedName>
        <fullName evidence="3">Membrane protein</fullName>
    </submittedName>
</protein>
<evidence type="ECO:0000256" key="1">
    <source>
        <dbReference type="SAM" id="MobiDB-lite"/>
    </source>
</evidence>
<keyword evidence="2" id="KW-0472">Membrane</keyword>
<feature type="transmembrane region" description="Helical" evidence="2">
    <location>
        <begin position="230"/>
        <end position="249"/>
    </location>
</feature>
<reference evidence="3" key="2">
    <citation type="submission" date="2020-09" db="EMBL/GenBank/DDBJ databases">
        <authorList>
            <person name="Sun Q."/>
            <person name="Ohkuma M."/>
        </authorList>
    </citation>
    <scope>NUCLEOTIDE SEQUENCE</scope>
    <source>
        <strain evidence="3">JCM 3090</strain>
    </source>
</reference>
<evidence type="ECO:0000313" key="4">
    <source>
        <dbReference type="Proteomes" id="UP000649739"/>
    </source>
</evidence>
<feature type="transmembrane region" description="Helical" evidence="2">
    <location>
        <begin position="430"/>
        <end position="459"/>
    </location>
</feature>
<proteinExistence type="predicted"/>
<feature type="region of interest" description="Disordered" evidence="1">
    <location>
        <begin position="1"/>
        <end position="23"/>
    </location>
</feature>
<evidence type="ECO:0000313" key="3">
    <source>
        <dbReference type="EMBL" id="GGK08095.1"/>
    </source>
</evidence>
<keyword evidence="2" id="KW-1133">Transmembrane helix</keyword>
<accession>A0A8J3BE54</accession>
<sequence>MPAITDVSDQPGEAPATAAAPRSPARRPSAIAGLLLRLHFYAGILVAPFLVVAALTGLLYVFTPQLDNAVHGRELYVDRVGSAPRPLSEQLAAARAAHPTGTVASVQPGLGDTTTRVSFAVPELADDDKLHTVFVDPYTARVRGTLTTWWGSTPLTTWLDDLHRNLHLGAVGRYYSELAASWLWVVVLGGLILWARRVRGARRRARRFLLPDLAAAKGVRRTRGWHATMGVWMAVGLLFLSATGMTWSLHAGATFGSLLDALSARTPALATDLPAGGHHPGPAAGGGEVDPAALDRVAAVAAANGLDGPIEITPPASPAAAWSVSQVDNAWPVRLDRAAIDPAAGSVVSRSDFADWPLLAQATKLGIQGHMGILFGVVNQILLAALAIGLVCAIAWGYLMWWQRRPTRSDRRALVGTPPTRGAWQGLPDWLVVVGVLVVVGLCWALPVLGVTLVAFLLADLAAGALTARRARRAPAAE</sequence>
<reference evidence="3" key="1">
    <citation type="journal article" date="2014" name="Int. J. Syst. Evol. Microbiol.">
        <title>Complete genome sequence of Corynebacterium casei LMG S-19264T (=DSM 44701T), isolated from a smear-ripened cheese.</title>
        <authorList>
            <consortium name="US DOE Joint Genome Institute (JGI-PGF)"/>
            <person name="Walter F."/>
            <person name="Albersmeier A."/>
            <person name="Kalinowski J."/>
            <person name="Ruckert C."/>
        </authorList>
    </citation>
    <scope>NUCLEOTIDE SEQUENCE</scope>
    <source>
        <strain evidence="3">JCM 3090</strain>
    </source>
</reference>
<keyword evidence="4" id="KW-1185">Reference proteome</keyword>
<feature type="transmembrane region" description="Helical" evidence="2">
    <location>
        <begin position="174"/>
        <end position="195"/>
    </location>
</feature>
<dbReference type="PANTHER" id="PTHR34219:SF1">
    <property type="entry name" value="PEPSY DOMAIN-CONTAINING PROTEIN"/>
    <property type="match status" value="1"/>
</dbReference>
<dbReference type="InterPro" id="IPR005625">
    <property type="entry name" value="PepSY-ass_TM"/>
</dbReference>
<feature type="transmembrane region" description="Helical" evidence="2">
    <location>
        <begin position="40"/>
        <end position="62"/>
    </location>
</feature>
<dbReference type="RefSeq" id="WP_229784316.1">
    <property type="nucleotide sequence ID" value="NZ_BMQB01000012.1"/>
</dbReference>
<feature type="compositionally biased region" description="Low complexity" evidence="1">
    <location>
        <begin position="14"/>
        <end position="23"/>
    </location>
</feature>
<dbReference type="EMBL" id="BMQB01000012">
    <property type="protein sequence ID" value="GGK08095.1"/>
    <property type="molecule type" value="Genomic_DNA"/>
</dbReference>
<dbReference type="Proteomes" id="UP000649739">
    <property type="component" value="Unassembled WGS sequence"/>
</dbReference>